<proteinExistence type="inferred from homology"/>
<dbReference type="EMBL" id="VLPL01000005">
    <property type="protein sequence ID" value="TSJ42334.1"/>
    <property type="molecule type" value="Genomic_DNA"/>
</dbReference>
<dbReference type="CDD" id="cd07814">
    <property type="entry name" value="SRPBCC_CalC_Aha1-like"/>
    <property type="match status" value="1"/>
</dbReference>
<dbReference type="InterPro" id="IPR023393">
    <property type="entry name" value="START-like_dom_sf"/>
</dbReference>
<protein>
    <submittedName>
        <fullName evidence="3">SRPBCC domain-containing protein</fullName>
    </submittedName>
</protein>
<evidence type="ECO:0000313" key="3">
    <source>
        <dbReference type="EMBL" id="TSJ42334.1"/>
    </source>
</evidence>
<organism evidence="3 4">
    <name type="scientific">Fluviicola chungangensis</name>
    <dbReference type="NCBI Taxonomy" id="2597671"/>
    <lineage>
        <taxon>Bacteria</taxon>
        <taxon>Pseudomonadati</taxon>
        <taxon>Bacteroidota</taxon>
        <taxon>Flavobacteriia</taxon>
        <taxon>Flavobacteriales</taxon>
        <taxon>Crocinitomicaceae</taxon>
        <taxon>Fluviicola</taxon>
    </lineage>
</organism>
<dbReference type="Gene3D" id="3.30.530.20">
    <property type="match status" value="1"/>
</dbReference>
<dbReference type="Pfam" id="PF08327">
    <property type="entry name" value="AHSA1"/>
    <property type="match status" value="1"/>
</dbReference>
<evidence type="ECO:0000256" key="1">
    <source>
        <dbReference type="ARBA" id="ARBA00006817"/>
    </source>
</evidence>
<name>A0A556MQV3_9FLAO</name>
<dbReference type="OrthoDB" id="2355173at2"/>
<comment type="similarity">
    <text evidence="1">Belongs to the AHA1 family.</text>
</comment>
<reference evidence="3 4" key="1">
    <citation type="submission" date="2019-07" db="EMBL/GenBank/DDBJ databases">
        <authorList>
            <person name="Huq M.A."/>
        </authorList>
    </citation>
    <scope>NUCLEOTIDE SEQUENCE [LARGE SCALE GENOMIC DNA]</scope>
    <source>
        <strain evidence="3 4">MAH-3</strain>
    </source>
</reference>
<dbReference type="Proteomes" id="UP000316008">
    <property type="component" value="Unassembled WGS sequence"/>
</dbReference>
<dbReference type="SUPFAM" id="SSF55961">
    <property type="entry name" value="Bet v1-like"/>
    <property type="match status" value="1"/>
</dbReference>
<gene>
    <name evidence="3" type="ORF">FO442_11235</name>
</gene>
<evidence type="ECO:0000259" key="2">
    <source>
        <dbReference type="Pfam" id="PF08327"/>
    </source>
</evidence>
<evidence type="ECO:0000313" key="4">
    <source>
        <dbReference type="Proteomes" id="UP000316008"/>
    </source>
</evidence>
<dbReference type="RefSeq" id="WP_144333289.1">
    <property type="nucleotide sequence ID" value="NZ_VLPL01000005.1"/>
</dbReference>
<keyword evidence="4" id="KW-1185">Reference proteome</keyword>
<comment type="caution">
    <text evidence="3">The sequence shown here is derived from an EMBL/GenBank/DDBJ whole genome shotgun (WGS) entry which is preliminary data.</text>
</comment>
<dbReference type="InterPro" id="IPR013538">
    <property type="entry name" value="ASHA1/2-like_C"/>
</dbReference>
<feature type="domain" description="Activator of Hsp90 ATPase homologue 1/2-like C-terminal" evidence="2">
    <location>
        <begin position="21"/>
        <end position="146"/>
    </location>
</feature>
<sequence length="151" mass="17777">MPHYELPGYPNHIEKSILIEASLETVWSYLTDPKRMKEWMGDEAMEIDIISDWKIGGSFVIRGFHHVPFENRGTILQFDPEKVFQYEFLSSLSNLEDLPENYTTISFCLKAKGDQTELRVEASNFPTFEIYKHWEFYWNGTLEIIKCKSVI</sequence>
<accession>A0A556MQV3</accession>
<dbReference type="AlphaFoldDB" id="A0A556MQV3"/>